<keyword evidence="3" id="KW-1185">Reference proteome</keyword>
<dbReference type="InterPro" id="IPR032466">
    <property type="entry name" value="Metal_Hydrolase"/>
</dbReference>
<dbReference type="Proteomes" id="UP001602013">
    <property type="component" value="Unassembled WGS sequence"/>
</dbReference>
<evidence type="ECO:0000313" key="3">
    <source>
        <dbReference type="Proteomes" id="UP001602013"/>
    </source>
</evidence>
<dbReference type="InterPro" id="IPR050378">
    <property type="entry name" value="Metallo-dep_Hydrolases_sf"/>
</dbReference>
<dbReference type="SUPFAM" id="SSF51338">
    <property type="entry name" value="Composite domain of metallo-dependent hydrolases"/>
    <property type="match status" value="1"/>
</dbReference>
<proteinExistence type="predicted"/>
<dbReference type="SUPFAM" id="SSF51556">
    <property type="entry name" value="Metallo-dependent hydrolases"/>
    <property type="match status" value="1"/>
</dbReference>
<dbReference type="EMBL" id="JBIASD010000032">
    <property type="protein sequence ID" value="MFF3670543.1"/>
    <property type="molecule type" value="Genomic_DNA"/>
</dbReference>
<dbReference type="InterPro" id="IPR011059">
    <property type="entry name" value="Metal-dep_hydrolase_composite"/>
</dbReference>
<evidence type="ECO:0000259" key="1">
    <source>
        <dbReference type="Pfam" id="PF07969"/>
    </source>
</evidence>
<dbReference type="Gene3D" id="2.30.40.10">
    <property type="entry name" value="Urease, subunit C, domain 1"/>
    <property type="match status" value="1"/>
</dbReference>
<feature type="domain" description="Amidohydrolase 3" evidence="1">
    <location>
        <begin position="43"/>
        <end position="494"/>
    </location>
</feature>
<sequence length="514" mass="53123">MHDLLLRHGTVHDGFGGPAREADVAIDDGRVTAVGRDLGAARQVIDVSGLVVAPGFVDPHSHSDTVPFLAEPQPFKLYQGVTTEIIGNCGFSCGPANPDTAGFMPAVLAGEAFTTFGAYLDAAQAAGPSNNLAVLVGHNTLRLAAGGMEAAPGPKALDRMCALAAESFAAGAAGLSSGLEYVPGAYADAAELVALALVARRWNLPYATHMRNESEGLADALDEAIAVATRAGVRLQVSHCKASGRAVHGSSAMLLAKLAAARRAGLDVRADVYPYRAFGTGLVAVLPPRACEGGEDALRARLADPAERAALRALAEDPATAIGVGLWRELHPADVQILTHTDPAVAGKRLADLPGDPWDALCDLLGADPHAAGVFHTMHDDDVTAIMADPLVSIGSDSGPPVGPNHPRTFGTFPTFLGTYVRERKVVPMAEAIRKVSSAVAAQFGLADRGWLGPGAVADVCVFDPAAIGHPGTYETPDTRPTGVRHVFLAGHQVIADGEFTGGRHGTVLRRGAP</sequence>
<dbReference type="InterPro" id="IPR013108">
    <property type="entry name" value="Amidohydro_3"/>
</dbReference>
<dbReference type="PANTHER" id="PTHR11647:SF1">
    <property type="entry name" value="COLLAPSIN RESPONSE MEDIATOR PROTEIN"/>
    <property type="match status" value="1"/>
</dbReference>
<organism evidence="2 3">
    <name type="scientific">Microtetraspora malaysiensis</name>
    <dbReference type="NCBI Taxonomy" id="161358"/>
    <lineage>
        <taxon>Bacteria</taxon>
        <taxon>Bacillati</taxon>
        <taxon>Actinomycetota</taxon>
        <taxon>Actinomycetes</taxon>
        <taxon>Streptosporangiales</taxon>
        <taxon>Streptosporangiaceae</taxon>
        <taxon>Microtetraspora</taxon>
    </lineage>
</organism>
<dbReference type="Gene3D" id="3.30.1490.130">
    <property type="entry name" value="D-aminoacylase. Domain 3"/>
    <property type="match status" value="1"/>
</dbReference>
<accession>A0ABW6T3G4</accession>
<dbReference type="Gene3D" id="3.20.20.140">
    <property type="entry name" value="Metal-dependent hydrolases"/>
    <property type="match status" value="1"/>
</dbReference>
<evidence type="ECO:0000313" key="2">
    <source>
        <dbReference type="EMBL" id="MFF3670543.1"/>
    </source>
</evidence>
<dbReference type="InterPro" id="IPR023100">
    <property type="entry name" value="D-aminoacylase_insert_dom_sf"/>
</dbReference>
<reference evidence="2 3" key="1">
    <citation type="submission" date="2024-10" db="EMBL/GenBank/DDBJ databases">
        <title>The Natural Products Discovery Center: Release of the First 8490 Sequenced Strains for Exploring Actinobacteria Biosynthetic Diversity.</title>
        <authorList>
            <person name="Kalkreuter E."/>
            <person name="Kautsar S.A."/>
            <person name="Yang D."/>
            <person name="Bader C.D."/>
            <person name="Teijaro C.N."/>
            <person name="Fluegel L."/>
            <person name="Davis C.M."/>
            <person name="Simpson J.R."/>
            <person name="Lauterbach L."/>
            <person name="Steele A.D."/>
            <person name="Gui C."/>
            <person name="Meng S."/>
            <person name="Li G."/>
            <person name="Viehrig K."/>
            <person name="Ye F."/>
            <person name="Su P."/>
            <person name="Kiefer A.F."/>
            <person name="Nichols A."/>
            <person name="Cepeda A.J."/>
            <person name="Yan W."/>
            <person name="Fan B."/>
            <person name="Jiang Y."/>
            <person name="Adhikari A."/>
            <person name="Zheng C.-J."/>
            <person name="Schuster L."/>
            <person name="Cowan T.M."/>
            <person name="Smanski M.J."/>
            <person name="Chevrette M.G."/>
            <person name="De Carvalho L.P.S."/>
            <person name="Shen B."/>
        </authorList>
    </citation>
    <scope>NUCLEOTIDE SEQUENCE [LARGE SCALE GENOMIC DNA]</scope>
    <source>
        <strain evidence="2 3">NPDC002173</strain>
    </source>
</reference>
<protein>
    <submittedName>
        <fullName evidence="2">Amidohydrolase family protein</fullName>
    </submittedName>
</protein>
<dbReference type="RefSeq" id="WP_387416763.1">
    <property type="nucleotide sequence ID" value="NZ_JBIASD010000032.1"/>
</dbReference>
<gene>
    <name evidence="2" type="ORF">ACFYXI_33645</name>
</gene>
<dbReference type="PANTHER" id="PTHR11647">
    <property type="entry name" value="HYDRANTOINASE/DIHYDROPYRIMIDINASE FAMILY MEMBER"/>
    <property type="match status" value="1"/>
</dbReference>
<comment type="caution">
    <text evidence="2">The sequence shown here is derived from an EMBL/GenBank/DDBJ whole genome shotgun (WGS) entry which is preliminary data.</text>
</comment>
<dbReference type="Pfam" id="PF07969">
    <property type="entry name" value="Amidohydro_3"/>
    <property type="match status" value="1"/>
</dbReference>
<name>A0ABW6T3G4_9ACTN</name>